<organism evidence="1">
    <name type="scientific">Arundo donax</name>
    <name type="common">Giant reed</name>
    <name type="synonym">Donax arundinaceus</name>
    <dbReference type="NCBI Taxonomy" id="35708"/>
    <lineage>
        <taxon>Eukaryota</taxon>
        <taxon>Viridiplantae</taxon>
        <taxon>Streptophyta</taxon>
        <taxon>Embryophyta</taxon>
        <taxon>Tracheophyta</taxon>
        <taxon>Spermatophyta</taxon>
        <taxon>Magnoliopsida</taxon>
        <taxon>Liliopsida</taxon>
        <taxon>Poales</taxon>
        <taxon>Poaceae</taxon>
        <taxon>PACMAD clade</taxon>
        <taxon>Arundinoideae</taxon>
        <taxon>Arundineae</taxon>
        <taxon>Arundo</taxon>
    </lineage>
</organism>
<evidence type="ECO:0000313" key="1">
    <source>
        <dbReference type="EMBL" id="JAD23002.1"/>
    </source>
</evidence>
<accession>A0A0A8YK87</accession>
<name>A0A0A8YK87_ARUDO</name>
<reference evidence="1" key="1">
    <citation type="submission" date="2014-09" db="EMBL/GenBank/DDBJ databases">
        <authorList>
            <person name="Magalhaes I.L.F."/>
            <person name="Oliveira U."/>
            <person name="Santos F.R."/>
            <person name="Vidigal T.H.D.A."/>
            <person name="Brescovit A.D."/>
            <person name="Santos A.J."/>
        </authorList>
    </citation>
    <scope>NUCLEOTIDE SEQUENCE</scope>
    <source>
        <tissue evidence="1">Shoot tissue taken approximately 20 cm above the soil surface</tissue>
    </source>
</reference>
<protein>
    <submittedName>
        <fullName evidence="1">Uncharacterized protein</fullName>
    </submittedName>
</protein>
<reference evidence="1" key="2">
    <citation type="journal article" date="2015" name="Data Brief">
        <title>Shoot transcriptome of the giant reed, Arundo donax.</title>
        <authorList>
            <person name="Barrero R.A."/>
            <person name="Guerrero F.D."/>
            <person name="Moolhuijzen P."/>
            <person name="Goolsby J.A."/>
            <person name="Tidwell J."/>
            <person name="Bellgard S.E."/>
            <person name="Bellgard M.I."/>
        </authorList>
    </citation>
    <scope>NUCLEOTIDE SEQUENCE</scope>
    <source>
        <tissue evidence="1">Shoot tissue taken approximately 20 cm above the soil surface</tissue>
    </source>
</reference>
<sequence length="39" mass="4265">MMHSDSLRRGPDRGAATAICGILLTGRSDDYPSEDPVFR</sequence>
<dbReference type="EMBL" id="GBRH01274893">
    <property type="protein sequence ID" value="JAD23002.1"/>
    <property type="molecule type" value="Transcribed_RNA"/>
</dbReference>
<proteinExistence type="predicted"/>
<dbReference type="AlphaFoldDB" id="A0A0A8YK87"/>